<dbReference type="Gene3D" id="1.25.10.10">
    <property type="entry name" value="Leucine-rich Repeat Variant"/>
    <property type="match status" value="1"/>
</dbReference>
<evidence type="ECO:0000313" key="3">
    <source>
        <dbReference type="EMBL" id="CAD8219873.1"/>
    </source>
</evidence>
<evidence type="ECO:0000259" key="2">
    <source>
        <dbReference type="PROSITE" id="PS51425"/>
    </source>
</evidence>
<feature type="compositionally biased region" description="Polar residues" evidence="1">
    <location>
        <begin position="52"/>
        <end position="61"/>
    </location>
</feature>
<dbReference type="InterPro" id="IPR020839">
    <property type="entry name" value="SCD"/>
</dbReference>
<feature type="compositionally biased region" description="Basic and acidic residues" evidence="1">
    <location>
        <begin position="1088"/>
        <end position="1109"/>
    </location>
</feature>
<organism evidence="3">
    <name type="scientific">Ostreococcus sp. 'lucimarinus'</name>
    <dbReference type="NCBI Taxonomy" id="242159"/>
    <lineage>
        <taxon>Eukaryota</taxon>
        <taxon>Viridiplantae</taxon>
        <taxon>Chlorophyta</taxon>
        <taxon>Mamiellophyceae</taxon>
        <taxon>Mamiellales</taxon>
        <taxon>Bathycoccaceae</taxon>
        <taxon>Ostreococcus</taxon>
    </lineage>
</organism>
<evidence type="ECO:0000256" key="1">
    <source>
        <dbReference type="SAM" id="MobiDB-lite"/>
    </source>
</evidence>
<feature type="compositionally biased region" description="Basic residues" evidence="1">
    <location>
        <begin position="27"/>
        <end position="40"/>
    </location>
</feature>
<dbReference type="GO" id="GO:0008278">
    <property type="term" value="C:cohesin complex"/>
    <property type="evidence" value="ECO:0007669"/>
    <property type="project" value="TreeGrafter"/>
</dbReference>
<dbReference type="SUPFAM" id="SSF48371">
    <property type="entry name" value="ARM repeat"/>
    <property type="match status" value="1"/>
</dbReference>
<feature type="region of interest" description="Disordered" evidence="1">
    <location>
        <begin position="1033"/>
        <end position="1109"/>
    </location>
</feature>
<dbReference type="PANTHER" id="PTHR11199:SF0">
    <property type="entry name" value="LD34181P-RELATED"/>
    <property type="match status" value="1"/>
</dbReference>
<dbReference type="EMBL" id="HBDX01000657">
    <property type="protein sequence ID" value="CAD8219873.1"/>
    <property type="molecule type" value="Transcribed_RNA"/>
</dbReference>
<feature type="region of interest" description="Disordered" evidence="1">
    <location>
        <begin position="1"/>
        <end position="72"/>
    </location>
</feature>
<accession>A0A7R9XQA9</accession>
<dbReference type="Pfam" id="PF24571">
    <property type="entry name" value="HEAT_SCC3-SA"/>
    <property type="match status" value="1"/>
</dbReference>
<proteinExistence type="predicted"/>
<dbReference type="InterPro" id="IPR039662">
    <property type="entry name" value="Cohesin_Scc3/SA"/>
</dbReference>
<dbReference type="InterPro" id="IPR056396">
    <property type="entry name" value="HEAT_SCC3-SA"/>
</dbReference>
<dbReference type="PANTHER" id="PTHR11199">
    <property type="entry name" value="STROMAL ANTIGEN"/>
    <property type="match status" value="1"/>
</dbReference>
<dbReference type="Pfam" id="PF08514">
    <property type="entry name" value="STAG"/>
    <property type="match status" value="1"/>
</dbReference>
<dbReference type="InterPro" id="IPR013721">
    <property type="entry name" value="STAG"/>
</dbReference>
<dbReference type="InterPro" id="IPR011989">
    <property type="entry name" value="ARM-like"/>
</dbReference>
<dbReference type="GO" id="GO:0007062">
    <property type="term" value="P:sister chromatid cohesion"/>
    <property type="evidence" value="ECO:0007669"/>
    <property type="project" value="UniProtKB-ARBA"/>
</dbReference>
<gene>
    <name evidence="3" type="ORF">OLUC0939_LOCUS592</name>
</gene>
<dbReference type="Pfam" id="PF21581">
    <property type="entry name" value="SCD"/>
    <property type="match status" value="1"/>
</dbReference>
<sequence length="1109" mass="122526">MPARSRKSEATATRGGNENADESGAPAKKKSRSGARKKKPTTGGEALKNRNENASVQNASVSGDGDEDADEGSGDLFDLLRVENAATILHASDWRARYNASEISAVAEIYSLLSKAAGCSSGVTAIELQRSDCLMIMNRVVEDMAAGNLYGDDPLAKRSQDFKGFRENFLDFIDKCIRDASEGGELYDGTLFATLAEIVSTCAGSKARPLRMAATMMGLQMISSLITVVNNLQKARDLKQNQVDIELKKKKSGGEVVKSLKRQIESAQEHIELVEGYMNDIFTHVFTHRFRDCDENIRAACMTALGKWMMKHQLVFLTDFYLKYLGWSLNDKSAAVRLEVLLALKTLASSQSHLAMMDTFIARFRGRMAEMLRDVDAHVVVEAVRLAAVLHEHTELDPEHMNFVTALIMDKTPSIRTAAAKATKTLMHTLTETYRKARGISYDDSTNPALEKELHGIVQLLNDLGDENGGHGKVIEGLSGVYPVLAQPGFIAGILKHDMEMADAAVIANVLVLTMRKAMGEDVSNSYTKTVSRQSAKIRNAIEAAHEQMTKDIGSLIPQLLSKYQAEANVIGPLVEVVRFVKLEHYSLRHEEDQFTALAEQIKDIFFKHSDKRTLEACGEAFNYFCNEGFEATAPFAQPVLDSTVNDLSARLSPALKKVRALMAKSDESVLNENEGYAFELRMCLYRVRALISKCNISSGVRVINDLSQYVADVSRANVPVGKESVAMASSSVSFALIWQGLELMDSDSATSVEVNEHLTERDAFLSNVMHILRRAEDSIADSDDLRRSLISTVCDMVLYYYNASTLPAAHPAKVLQLKLNSADSEAVWQQCTALITPDDVKQDADLDSARLAYRMAVHEQRIASNGAIGADFLSNFKLTGPWIDAAIRTYCNDLRRTGPQVLVRAVLTALHSAYAEVLQTDLGNRQVLIEAFTDLATRLSDIFMLSSKRDRLVMRIMFDEALKSVLLPEPSYDRFSFLAYGLGPFLSRLSAVDAKALTTFVDDALAKVDSEDTRCTPLIDFADQLNKRSKGASERRARWARKRSAEQQDVDVKKSKADDGDEDEGDDDAMEQDDTIETADDDAETTADDHTLDDGPVETAERSRSRRK</sequence>
<feature type="compositionally biased region" description="Basic and acidic residues" evidence="1">
    <location>
        <begin position="1033"/>
        <end position="1059"/>
    </location>
</feature>
<protein>
    <recommendedName>
        <fullName evidence="2">SCD domain-containing protein</fullName>
    </recommendedName>
</protein>
<name>A0A7R9XQA9_9CHLO</name>
<dbReference type="PROSITE" id="PS51425">
    <property type="entry name" value="SCD"/>
    <property type="match status" value="1"/>
</dbReference>
<feature type="domain" description="SCD" evidence="2">
    <location>
        <begin position="286"/>
        <end position="371"/>
    </location>
</feature>
<dbReference type="InterPro" id="IPR016024">
    <property type="entry name" value="ARM-type_fold"/>
</dbReference>
<dbReference type="AlphaFoldDB" id="A0A7R9XQA9"/>
<dbReference type="GO" id="GO:0005634">
    <property type="term" value="C:nucleus"/>
    <property type="evidence" value="ECO:0007669"/>
    <property type="project" value="TreeGrafter"/>
</dbReference>
<dbReference type="GO" id="GO:0003682">
    <property type="term" value="F:chromatin binding"/>
    <property type="evidence" value="ECO:0007669"/>
    <property type="project" value="TreeGrafter"/>
</dbReference>
<reference evidence="3" key="1">
    <citation type="submission" date="2021-01" db="EMBL/GenBank/DDBJ databases">
        <authorList>
            <person name="Corre E."/>
            <person name="Pelletier E."/>
            <person name="Niang G."/>
            <person name="Scheremetjew M."/>
            <person name="Finn R."/>
            <person name="Kale V."/>
            <person name="Holt S."/>
            <person name="Cochrane G."/>
            <person name="Meng A."/>
            <person name="Brown T."/>
            <person name="Cohen L."/>
        </authorList>
    </citation>
    <scope>NUCLEOTIDE SEQUENCE</scope>
    <source>
        <strain evidence="3">Clade-A-BCC118000</strain>
    </source>
</reference>
<feature type="compositionally biased region" description="Acidic residues" evidence="1">
    <location>
        <begin position="1060"/>
        <end position="1087"/>
    </location>
</feature>
<dbReference type="GO" id="GO:0000785">
    <property type="term" value="C:chromatin"/>
    <property type="evidence" value="ECO:0007669"/>
    <property type="project" value="TreeGrafter"/>
</dbReference>